<evidence type="ECO:0000256" key="8">
    <source>
        <dbReference type="ARBA" id="ARBA00023299"/>
    </source>
</evidence>
<evidence type="ECO:0000256" key="9">
    <source>
        <dbReference type="ARBA" id="ARBA00048138"/>
    </source>
</evidence>
<keyword evidence="7" id="KW-0460">Magnesium</keyword>
<dbReference type="GO" id="GO:0006564">
    <property type="term" value="P:L-serine biosynthetic process"/>
    <property type="evidence" value="ECO:0007669"/>
    <property type="project" value="UniProtKB-KW"/>
</dbReference>
<proteinExistence type="predicted"/>
<protein>
    <recommendedName>
        <fullName evidence="3">phosphoserine phosphatase</fullName>
        <ecNumber evidence="3">3.1.3.3</ecNumber>
    </recommendedName>
</protein>
<comment type="caution">
    <text evidence="11">The sequence shown here is derived from an EMBL/GenBank/DDBJ whole genome shotgun (WGS) entry which is preliminary data.</text>
</comment>
<dbReference type="SUPFAM" id="SSF56784">
    <property type="entry name" value="HAD-like"/>
    <property type="match status" value="1"/>
</dbReference>
<dbReference type="PANTHER" id="PTHR43344">
    <property type="entry name" value="PHOSPHOSERINE PHOSPHATASE"/>
    <property type="match status" value="1"/>
</dbReference>
<dbReference type="InterPro" id="IPR050582">
    <property type="entry name" value="HAD-like_SerB"/>
</dbReference>
<dbReference type="Gene3D" id="3.40.50.1000">
    <property type="entry name" value="HAD superfamily/HAD-like"/>
    <property type="match status" value="1"/>
</dbReference>
<comment type="catalytic activity">
    <reaction evidence="9">
        <text>O-phospho-L-serine + H2O = L-serine + phosphate</text>
        <dbReference type="Rhea" id="RHEA:21208"/>
        <dbReference type="ChEBI" id="CHEBI:15377"/>
        <dbReference type="ChEBI" id="CHEBI:33384"/>
        <dbReference type="ChEBI" id="CHEBI:43474"/>
        <dbReference type="ChEBI" id="CHEBI:57524"/>
        <dbReference type="EC" id="3.1.3.3"/>
    </reaction>
</comment>
<organism evidence="11 12">
    <name type="scientific">Candidatus Kaiserbacteria bacterium CG10_big_fil_rev_8_21_14_0_10_56_12</name>
    <dbReference type="NCBI Taxonomy" id="1974611"/>
    <lineage>
        <taxon>Bacteria</taxon>
        <taxon>Candidatus Kaiseribacteriota</taxon>
    </lineage>
</organism>
<dbReference type="Pfam" id="PF12710">
    <property type="entry name" value="HAD"/>
    <property type="match status" value="1"/>
</dbReference>
<evidence type="ECO:0000256" key="7">
    <source>
        <dbReference type="ARBA" id="ARBA00022842"/>
    </source>
</evidence>
<dbReference type="InterPro" id="IPR023214">
    <property type="entry name" value="HAD_sf"/>
</dbReference>
<keyword evidence="8" id="KW-0718">Serine biosynthesis</keyword>
<comment type="catalytic activity">
    <reaction evidence="10">
        <text>O-phospho-D-serine + H2O = D-serine + phosphate</text>
        <dbReference type="Rhea" id="RHEA:24873"/>
        <dbReference type="ChEBI" id="CHEBI:15377"/>
        <dbReference type="ChEBI" id="CHEBI:35247"/>
        <dbReference type="ChEBI" id="CHEBI:43474"/>
        <dbReference type="ChEBI" id="CHEBI:58680"/>
        <dbReference type="EC" id="3.1.3.3"/>
    </reaction>
</comment>
<dbReference type="PANTHER" id="PTHR43344:SF2">
    <property type="entry name" value="PHOSPHOSERINE PHOSPHATASE"/>
    <property type="match status" value="1"/>
</dbReference>
<evidence type="ECO:0000256" key="1">
    <source>
        <dbReference type="ARBA" id="ARBA00001946"/>
    </source>
</evidence>
<dbReference type="GO" id="GO:0000287">
    <property type="term" value="F:magnesium ion binding"/>
    <property type="evidence" value="ECO:0007669"/>
    <property type="project" value="TreeGrafter"/>
</dbReference>
<dbReference type="EMBL" id="PFBL01000021">
    <property type="protein sequence ID" value="PIR83076.1"/>
    <property type="molecule type" value="Genomic_DNA"/>
</dbReference>
<evidence type="ECO:0000256" key="4">
    <source>
        <dbReference type="ARBA" id="ARBA00022605"/>
    </source>
</evidence>
<evidence type="ECO:0000256" key="3">
    <source>
        <dbReference type="ARBA" id="ARBA00012640"/>
    </source>
</evidence>
<evidence type="ECO:0000256" key="2">
    <source>
        <dbReference type="ARBA" id="ARBA00005135"/>
    </source>
</evidence>
<dbReference type="InterPro" id="IPR036412">
    <property type="entry name" value="HAD-like_sf"/>
</dbReference>
<accession>A0A2H0UBK9</accession>
<evidence type="ECO:0000256" key="6">
    <source>
        <dbReference type="ARBA" id="ARBA00022801"/>
    </source>
</evidence>
<dbReference type="Proteomes" id="UP000230179">
    <property type="component" value="Unassembled WGS sequence"/>
</dbReference>
<dbReference type="Gene3D" id="1.20.1440.100">
    <property type="entry name" value="SG protein - dephosphorylation function"/>
    <property type="match status" value="1"/>
</dbReference>
<evidence type="ECO:0000313" key="11">
    <source>
        <dbReference type="EMBL" id="PIR83076.1"/>
    </source>
</evidence>
<evidence type="ECO:0000256" key="5">
    <source>
        <dbReference type="ARBA" id="ARBA00022723"/>
    </source>
</evidence>
<comment type="pathway">
    <text evidence="2">Amino-acid biosynthesis; L-serine biosynthesis; L-serine from 3-phospho-D-glycerate: step 3/3.</text>
</comment>
<keyword evidence="5" id="KW-0479">Metal-binding</keyword>
<gene>
    <name evidence="11" type="ORF">COU19_02830</name>
</gene>
<evidence type="ECO:0000256" key="10">
    <source>
        <dbReference type="ARBA" id="ARBA00048523"/>
    </source>
</evidence>
<name>A0A2H0UBK9_9BACT</name>
<keyword evidence="6 11" id="KW-0378">Hydrolase</keyword>
<dbReference type="NCBIfam" id="TIGR01490">
    <property type="entry name" value="HAD-SF-IB-hyp1"/>
    <property type="match status" value="1"/>
</dbReference>
<dbReference type="EC" id="3.1.3.3" evidence="3"/>
<dbReference type="GO" id="GO:0005737">
    <property type="term" value="C:cytoplasm"/>
    <property type="evidence" value="ECO:0007669"/>
    <property type="project" value="TreeGrafter"/>
</dbReference>
<dbReference type="AlphaFoldDB" id="A0A2H0UBK9"/>
<evidence type="ECO:0000313" key="12">
    <source>
        <dbReference type="Proteomes" id="UP000230179"/>
    </source>
</evidence>
<dbReference type="GO" id="GO:0036424">
    <property type="term" value="F:L-phosphoserine phosphatase activity"/>
    <property type="evidence" value="ECO:0007669"/>
    <property type="project" value="TreeGrafter"/>
</dbReference>
<comment type="cofactor">
    <cofactor evidence="1">
        <name>Mg(2+)</name>
        <dbReference type="ChEBI" id="CHEBI:18420"/>
    </cofactor>
</comment>
<sequence>MRQIVAEVRKVAVFDIDGTIFRSSLLIELIERLIEKGHFPKNSRAAYEKEETEWLDRKGDYEAYINRVVEVFAKQIKGLPYDEVAYIAGEVIEAKKNRVYRFTRDLIEELKSKGYYLLAISHSPRFIADGFGYEMGFDKVYGSFYASGPNDQFTGEIEDKEIIFNKNAVLQRAIRKENLTLEGSVGVGDTESDIPMLEMVERPIAFNPNAKLYKHAKIRQWEVVVERKDVIYRC</sequence>
<reference evidence="12" key="1">
    <citation type="submission" date="2017-09" db="EMBL/GenBank/DDBJ databases">
        <title>Depth-based differentiation of microbial function through sediment-hosted aquifers and enrichment of novel symbionts in the deep terrestrial subsurface.</title>
        <authorList>
            <person name="Probst A.J."/>
            <person name="Ladd B."/>
            <person name="Jarett J.K."/>
            <person name="Geller-Mcgrath D.E."/>
            <person name="Sieber C.M.K."/>
            <person name="Emerson J.B."/>
            <person name="Anantharaman K."/>
            <person name="Thomas B.C."/>
            <person name="Malmstrom R."/>
            <person name="Stieglmeier M."/>
            <person name="Klingl A."/>
            <person name="Woyke T."/>
            <person name="Ryan C.M."/>
            <person name="Banfield J.F."/>
        </authorList>
    </citation>
    <scope>NUCLEOTIDE SEQUENCE [LARGE SCALE GENOMIC DNA]</scope>
</reference>
<dbReference type="InterPro" id="IPR006385">
    <property type="entry name" value="HAD_hydro_SerB1"/>
</dbReference>
<keyword evidence="4" id="KW-0028">Amino-acid biosynthesis</keyword>
<dbReference type="NCBIfam" id="TIGR01488">
    <property type="entry name" value="HAD-SF-IB"/>
    <property type="match status" value="1"/>
</dbReference>